<dbReference type="PANTHER" id="PTHR11010:SF5">
    <property type="entry name" value="RE36938P-RELATED"/>
    <property type="match status" value="1"/>
</dbReference>
<keyword evidence="3 6" id="KW-0732">Signal</keyword>
<dbReference type="InterPro" id="IPR008758">
    <property type="entry name" value="Peptidase_S28"/>
</dbReference>
<evidence type="ECO:0000256" key="2">
    <source>
        <dbReference type="ARBA" id="ARBA00022670"/>
    </source>
</evidence>
<dbReference type="GO" id="GO:0006508">
    <property type="term" value="P:proteolysis"/>
    <property type="evidence" value="ECO:0007669"/>
    <property type="project" value="UniProtKB-KW"/>
</dbReference>
<feature type="signal peptide" evidence="6">
    <location>
        <begin position="1"/>
        <end position="15"/>
    </location>
</feature>
<evidence type="ECO:0000313" key="7">
    <source>
        <dbReference type="EMBL" id="CAH2098560.1"/>
    </source>
</evidence>
<protein>
    <submittedName>
        <fullName evidence="7">Uncharacterized protein</fullName>
    </submittedName>
</protein>
<dbReference type="PANTHER" id="PTHR11010">
    <property type="entry name" value="PROTEASE S28 PRO-X CARBOXYPEPTIDASE-RELATED"/>
    <property type="match status" value="1"/>
</dbReference>
<evidence type="ECO:0000256" key="1">
    <source>
        <dbReference type="ARBA" id="ARBA00011079"/>
    </source>
</evidence>
<sequence>MWSIFLLITPILALGTIEPPPPVSEYVNRNTIEERWLNVSLNQFDASNTETFPMRYYYNNEFATSDHIVIYVGGEWSISQGWVTAGLAYELARTIRAGLFYTEHRYYGQTRPTR</sequence>
<dbReference type="Proteomes" id="UP001153954">
    <property type="component" value="Unassembled WGS sequence"/>
</dbReference>
<keyword evidence="2" id="KW-0645">Protease</keyword>
<dbReference type="EMBL" id="CAKOGL010000020">
    <property type="protein sequence ID" value="CAH2098560.1"/>
    <property type="molecule type" value="Genomic_DNA"/>
</dbReference>
<dbReference type="InterPro" id="IPR029058">
    <property type="entry name" value="AB_hydrolase_fold"/>
</dbReference>
<keyword evidence="8" id="KW-1185">Reference proteome</keyword>
<dbReference type="AlphaFoldDB" id="A0AAU9UGV2"/>
<gene>
    <name evidence="7" type="ORF">EEDITHA_LOCUS13662</name>
</gene>
<keyword evidence="5" id="KW-0325">Glycoprotein</keyword>
<name>A0AAU9UGV2_EUPED</name>
<accession>A0AAU9UGV2</accession>
<dbReference type="GO" id="GO:0008239">
    <property type="term" value="F:dipeptidyl-peptidase activity"/>
    <property type="evidence" value="ECO:0007669"/>
    <property type="project" value="TreeGrafter"/>
</dbReference>
<dbReference type="GO" id="GO:0070008">
    <property type="term" value="F:serine-type exopeptidase activity"/>
    <property type="evidence" value="ECO:0007669"/>
    <property type="project" value="InterPro"/>
</dbReference>
<comment type="similarity">
    <text evidence="1">Belongs to the peptidase S28 family.</text>
</comment>
<evidence type="ECO:0000256" key="5">
    <source>
        <dbReference type="ARBA" id="ARBA00023180"/>
    </source>
</evidence>
<feature type="chain" id="PRO_5043987015" evidence="6">
    <location>
        <begin position="16"/>
        <end position="114"/>
    </location>
</feature>
<evidence type="ECO:0000256" key="3">
    <source>
        <dbReference type="ARBA" id="ARBA00022729"/>
    </source>
</evidence>
<proteinExistence type="inferred from homology"/>
<comment type="caution">
    <text evidence="7">The sequence shown here is derived from an EMBL/GenBank/DDBJ whole genome shotgun (WGS) entry which is preliminary data.</text>
</comment>
<dbReference type="Pfam" id="PF05577">
    <property type="entry name" value="Peptidase_S28"/>
    <property type="match status" value="1"/>
</dbReference>
<evidence type="ECO:0000256" key="4">
    <source>
        <dbReference type="ARBA" id="ARBA00022801"/>
    </source>
</evidence>
<reference evidence="7" key="1">
    <citation type="submission" date="2022-03" db="EMBL/GenBank/DDBJ databases">
        <authorList>
            <person name="Tunstrom K."/>
        </authorList>
    </citation>
    <scope>NUCLEOTIDE SEQUENCE</scope>
</reference>
<evidence type="ECO:0000313" key="8">
    <source>
        <dbReference type="Proteomes" id="UP001153954"/>
    </source>
</evidence>
<evidence type="ECO:0000256" key="6">
    <source>
        <dbReference type="SAM" id="SignalP"/>
    </source>
</evidence>
<keyword evidence="4" id="KW-0378">Hydrolase</keyword>
<organism evidence="7 8">
    <name type="scientific">Euphydryas editha</name>
    <name type="common">Edith's checkerspot</name>
    <dbReference type="NCBI Taxonomy" id="104508"/>
    <lineage>
        <taxon>Eukaryota</taxon>
        <taxon>Metazoa</taxon>
        <taxon>Ecdysozoa</taxon>
        <taxon>Arthropoda</taxon>
        <taxon>Hexapoda</taxon>
        <taxon>Insecta</taxon>
        <taxon>Pterygota</taxon>
        <taxon>Neoptera</taxon>
        <taxon>Endopterygota</taxon>
        <taxon>Lepidoptera</taxon>
        <taxon>Glossata</taxon>
        <taxon>Ditrysia</taxon>
        <taxon>Papilionoidea</taxon>
        <taxon>Nymphalidae</taxon>
        <taxon>Nymphalinae</taxon>
        <taxon>Euphydryas</taxon>
    </lineage>
</organism>
<dbReference type="Gene3D" id="3.40.50.1820">
    <property type="entry name" value="alpha/beta hydrolase"/>
    <property type="match status" value="1"/>
</dbReference>